<sequence>VAVLGVVIAVAVLGVVVAVAVLGVVIAVAVLGVVIAVAVLGVVVAVAVLGVVIAVAVLGVVIAEAVLAVVVEVAVFGVVVEVVLVIAIPTVPAVALLEKYLADLPGEAVVFDAVDQYFGSEPLAFSVHDVDKMGFKRSLKLKRGSKIMATVNDRDGRFVNGSFGL</sequence>
<feature type="non-terminal residue" evidence="2">
    <location>
        <position position="165"/>
    </location>
</feature>
<dbReference type="AlphaFoldDB" id="A0A7J6PVC4"/>
<keyword evidence="1" id="KW-0472">Membrane</keyword>
<protein>
    <submittedName>
        <fullName evidence="2">Uncharacterized protein</fullName>
    </submittedName>
</protein>
<keyword evidence="3" id="KW-1185">Reference proteome</keyword>
<comment type="caution">
    <text evidence="2">The sequence shown here is derived from an EMBL/GenBank/DDBJ whole genome shotgun (WGS) entry which is preliminary data.</text>
</comment>
<feature type="transmembrane region" description="Helical" evidence="1">
    <location>
        <begin position="38"/>
        <end position="62"/>
    </location>
</feature>
<evidence type="ECO:0000313" key="3">
    <source>
        <dbReference type="Proteomes" id="UP000553632"/>
    </source>
</evidence>
<reference evidence="2 3" key="1">
    <citation type="submission" date="2020-04" db="EMBL/GenBank/DDBJ databases">
        <title>Perkinsus olseni comparative genomics.</title>
        <authorList>
            <person name="Bogema D.R."/>
        </authorList>
    </citation>
    <scope>NUCLEOTIDE SEQUENCE [LARGE SCALE GENOMIC DNA]</scope>
    <source>
        <strain evidence="2 3">ATCC PRA-207</strain>
    </source>
</reference>
<feature type="transmembrane region" description="Helical" evidence="1">
    <location>
        <begin position="74"/>
        <end position="97"/>
    </location>
</feature>
<gene>
    <name evidence="2" type="ORF">FOZ63_021427</name>
</gene>
<name>A0A7J6PVC4_PEROL</name>
<evidence type="ECO:0000256" key="1">
    <source>
        <dbReference type="SAM" id="Phobius"/>
    </source>
</evidence>
<keyword evidence="1" id="KW-1133">Transmembrane helix</keyword>
<dbReference type="OMA" id="DVDKMGF"/>
<proteinExistence type="predicted"/>
<dbReference type="EMBL" id="JABANO010037538">
    <property type="protein sequence ID" value="KAF4700008.1"/>
    <property type="molecule type" value="Genomic_DNA"/>
</dbReference>
<keyword evidence="1" id="KW-0812">Transmembrane</keyword>
<dbReference type="Proteomes" id="UP000553632">
    <property type="component" value="Unassembled WGS sequence"/>
</dbReference>
<accession>A0A7J6PVC4</accession>
<evidence type="ECO:0000313" key="2">
    <source>
        <dbReference type="EMBL" id="KAF4700008.1"/>
    </source>
</evidence>
<feature type="non-terminal residue" evidence="2">
    <location>
        <position position="1"/>
    </location>
</feature>
<organism evidence="2 3">
    <name type="scientific">Perkinsus olseni</name>
    <name type="common">Perkinsus atlanticus</name>
    <dbReference type="NCBI Taxonomy" id="32597"/>
    <lineage>
        <taxon>Eukaryota</taxon>
        <taxon>Sar</taxon>
        <taxon>Alveolata</taxon>
        <taxon>Perkinsozoa</taxon>
        <taxon>Perkinsea</taxon>
        <taxon>Perkinsida</taxon>
        <taxon>Perkinsidae</taxon>
        <taxon>Perkinsus</taxon>
    </lineage>
</organism>
<feature type="transmembrane region" description="Helical" evidence="1">
    <location>
        <begin position="6"/>
        <end position="31"/>
    </location>
</feature>